<feature type="domain" description="Transcription factor IIIC 90kDa subunit N-terminal" evidence="2">
    <location>
        <begin position="50"/>
        <end position="577"/>
    </location>
</feature>
<dbReference type="GO" id="GO:0000127">
    <property type="term" value="C:transcription factor TFIIIC complex"/>
    <property type="evidence" value="ECO:0007669"/>
    <property type="project" value="InterPro"/>
</dbReference>
<feature type="region of interest" description="Disordered" evidence="1">
    <location>
        <begin position="962"/>
        <end position="997"/>
    </location>
</feature>
<dbReference type="PANTHER" id="PTHR15496">
    <property type="entry name" value="GENERAL TRANSCRIPTION FACTOR 3C POLYPEPTIDE 4 FAMILY"/>
    <property type="match status" value="1"/>
</dbReference>
<dbReference type="InterPro" id="IPR024764">
    <property type="entry name" value="TFIIIC_Znf"/>
</dbReference>
<dbReference type="PANTHER" id="PTHR15496:SF2">
    <property type="entry name" value="GENERAL TRANSCRIPTION FACTOR 3C POLYPEPTIDE 4"/>
    <property type="match status" value="1"/>
</dbReference>
<sequence>MIPMAMDPDGIIPEHTQPTQHQRKPTNSSYAHAEILQTLPIDPSPSCLEWSNDGQAYVITKANVYLLTPILGYLVPPEDPHTHKQTRSNENGLHGQDNPSTPSKSHPSGTQEISQSATGSTTYQPQMPFFMTIIEINKQLGVNWSSHSNDVSTITPPNDDRFWRTASWSPSGLSALGSCLLAALSTTCDVFVFSPSRNFQTGLWEIKESLNLSEELLKFFYNFYPDIVGHQDHLTKPPDVSPETEWDSSEEAEEKRSRFTSCVLRTQATCLSWSPSYSHSNLEILHAKQLDTMHDVDFSLLAIGHRRGDISLWRHTFNAEMELQSLNPICTNGHTMNLLSWSDWKLSARRRVDESSSTHEYQLTAYLAAANSKGVVYLLRITRPFERPSKPISPISRIEIQTTGVYQDPLNQSSITYLKWLPEYGNTPPRIVLSRLGEIILVPVVIGQQNDCQSGLFRNGTQVIQLPVLQPHDDRFCWADCNSWATCSGISIIPTKFPGSIQIVAMLSNGLIFVLKESFCTDPCSAPSSSASVNSLELDLVHSVQLSLDFRAKFRSIGFSAHPPPNNIPITKQNVMSVYGSCVLSSLQHVSGDHQQLHSVDQTSLSSGCIMSWLYEIDAPNKFRYKPENYQIVQFCLADINPLGSVQQPANPEKRTQLLEILETQITAILPAMFVKSVSSLLVSPTLKLLNIFNILHSVFSDPITRGSPCFDLLSSSLSKLVDLLQVGRPTDNSSENYHSALPPQHYSDHQSDPDGHGCNTSLALKSQLISQIFYNHDIDELRLKINLCNFLLIRIDKAQFTALRTRLVELKVALSRAIHRIVLQTIAQFFSSHQFRLSDHEKPVFNKYQCATRVIDRFPEPTIEQLLEPDQIDHKLLDQDRLCSATNDSLGNATSSISVGGEATEVEQCPACLQSVCFDSLRFAICRVGHVWDRCSVTFQILSTIKVRICTGCGRKSMVRGGGDERAKTIGPDRVSQEAHESEAVPTPSTSGVQKHADANLPGKHSAIQALLDSSICYALSAQSRSLAPSTRGIHGTKIALGQDRTGDLRMAHLPGWSHCYLMHKYETGALTS</sequence>
<evidence type="ECO:0000313" key="5">
    <source>
        <dbReference type="Proteomes" id="UP000235388"/>
    </source>
</evidence>
<proteinExistence type="predicted"/>
<dbReference type="OrthoDB" id="421374at2759"/>
<protein>
    <recommendedName>
        <fullName evidence="6">Transcription factor IIIC 90kDa subunit N-terminal domain-containing protein</fullName>
    </recommendedName>
</protein>
<dbReference type="EMBL" id="PGCJ01000050">
    <property type="protein sequence ID" value="PLW54155.1"/>
    <property type="molecule type" value="Genomic_DNA"/>
</dbReference>
<feature type="compositionally biased region" description="Acidic residues" evidence="1">
    <location>
        <begin position="242"/>
        <end position="252"/>
    </location>
</feature>
<feature type="region of interest" description="Disordered" evidence="1">
    <location>
        <begin position="234"/>
        <end position="253"/>
    </location>
</feature>
<dbReference type="Proteomes" id="UP000235388">
    <property type="component" value="Unassembled WGS sequence"/>
</dbReference>
<evidence type="ECO:0008006" key="6">
    <source>
        <dbReference type="Google" id="ProtNLM"/>
    </source>
</evidence>
<evidence type="ECO:0000259" key="3">
    <source>
        <dbReference type="Pfam" id="PF12660"/>
    </source>
</evidence>
<comment type="caution">
    <text evidence="4">The sequence shown here is derived from an EMBL/GenBank/DDBJ whole genome shotgun (WGS) entry which is preliminary data.</text>
</comment>
<gene>
    <name evidence="4" type="ORF">PCANC_06480</name>
</gene>
<organism evidence="4 5">
    <name type="scientific">Puccinia coronata f. sp. avenae</name>
    <dbReference type="NCBI Taxonomy" id="200324"/>
    <lineage>
        <taxon>Eukaryota</taxon>
        <taxon>Fungi</taxon>
        <taxon>Dikarya</taxon>
        <taxon>Basidiomycota</taxon>
        <taxon>Pucciniomycotina</taxon>
        <taxon>Pucciniomycetes</taxon>
        <taxon>Pucciniales</taxon>
        <taxon>Pucciniaceae</taxon>
        <taxon>Puccinia</taxon>
    </lineage>
</organism>
<feature type="region of interest" description="Disordered" evidence="1">
    <location>
        <begin position="735"/>
        <end position="755"/>
    </location>
</feature>
<feature type="region of interest" description="Disordered" evidence="1">
    <location>
        <begin position="77"/>
        <end position="120"/>
    </location>
</feature>
<evidence type="ECO:0000313" key="4">
    <source>
        <dbReference type="EMBL" id="PLW54155.1"/>
    </source>
</evidence>
<reference evidence="4 5" key="1">
    <citation type="submission" date="2017-11" db="EMBL/GenBank/DDBJ databases">
        <title>De novo assembly and phasing of dikaryotic genomes from two isolates of Puccinia coronata f. sp. avenae, the causal agent of oat crown rust.</title>
        <authorList>
            <person name="Miller M.E."/>
            <person name="Zhang Y."/>
            <person name="Omidvar V."/>
            <person name="Sperschneider J."/>
            <person name="Schwessinger B."/>
            <person name="Raley C."/>
            <person name="Palmer J.M."/>
            <person name="Garnica D."/>
            <person name="Upadhyaya N."/>
            <person name="Rathjen J."/>
            <person name="Taylor J.M."/>
            <person name="Park R.F."/>
            <person name="Dodds P.N."/>
            <person name="Hirsch C.D."/>
            <person name="Kianian S.F."/>
            <person name="Figueroa M."/>
        </authorList>
    </citation>
    <scope>NUCLEOTIDE SEQUENCE [LARGE SCALE GENOMIC DNA]</scope>
    <source>
        <strain evidence="4">12NC29</strain>
    </source>
</reference>
<dbReference type="InterPro" id="IPR044230">
    <property type="entry name" value="GTF3C4"/>
</dbReference>
<keyword evidence="5" id="KW-1185">Reference proteome</keyword>
<feature type="region of interest" description="Disordered" evidence="1">
    <location>
        <begin position="1"/>
        <end position="28"/>
    </location>
</feature>
<feature type="compositionally biased region" description="Polar residues" evidence="1">
    <location>
        <begin position="97"/>
        <end position="120"/>
    </location>
</feature>
<dbReference type="Pfam" id="PF12660">
    <property type="entry name" value="zf-TFIIIC"/>
    <property type="match status" value="1"/>
</dbReference>
<dbReference type="AlphaFoldDB" id="A0A2N5VVZ5"/>
<dbReference type="Pfam" id="PF12657">
    <property type="entry name" value="TFIIIC_delta"/>
    <property type="match status" value="1"/>
</dbReference>
<feature type="compositionally biased region" description="Polar residues" evidence="1">
    <location>
        <begin position="16"/>
        <end position="28"/>
    </location>
</feature>
<dbReference type="InterPro" id="IPR024761">
    <property type="entry name" value="TFIIIC_delta_N"/>
</dbReference>
<evidence type="ECO:0000259" key="2">
    <source>
        <dbReference type="Pfam" id="PF12657"/>
    </source>
</evidence>
<name>A0A2N5VVZ5_9BASI</name>
<accession>A0A2N5VVZ5</accession>
<dbReference type="GO" id="GO:0004402">
    <property type="term" value="F:histone acetyltransferase activity"/>
    <property type="evidence" value="ECO:0007669"/>
    <property type="project" value="InterPro"/>
</dbReference>
<dbReference type="GO" id="GO:0006384">
    <property type="term" value="P:transcription initiation at RNA polymerase III promoter"/>
    <property type="evidence" value="ECO:0007669"/>
    <property type="project" value="InterPro"/>
</dbReference>
<evidence type="ECO:0000256" key="1">
    <source>
        <dbReference type="SAM" id="MobiDB-lite"/>
    </source>
</evidence>
<feature type="domain" description="Transcription factor IIIC putative zinc-finger" evidence="3">
    <location>
        <begin position="907"/>
        <end position="959"/>
    </location>
</feature>
<dbReference type="STRING" id="200324.A0A2N5VVZ5"/>